<protein>
    <submittedName>
        <fullName evidence="1">Uncharacterized protein</fullName>
    </submittedName>
</protein>
<reference evidence="1" key="1">
    <citation type="submission" date="2006-10" db="EMBL/GenBank/DDBJ databases">
        <title>Complete sequence of Solibacter usitatus Ellin6076.</title>
        <authorList>
            <consortium name="US DOE Joint Genome Institute"/>
            <person name="Copeland A."/>
            <person name="Lucas S."/>
            <person name="Lapidus A."/>
            <person name="Barry K."/>
            <person name="Detter J.C."/>
            <person name="Glavina del Rio T."/>
            <person name="Hammon N."/>
            <person name="Israni S."/>
            <person name="Dalin E."/>
            <person name="Tice H."/>
            <person name="Pitluck S."/>
            <person name="Thompson L.S."/>
            <person name="Brettin T."/>
            <person name="Bruce D."/>
            <person name="Han C."/>
            <person name="Tapia R."/>
            <person name="Gilna P."/>
            <person name="Schmutz J."/>
            <person name="Larimer F."/>
            <person name="Land M."/>
            <person name="Hauser L."/>
            <person name="Kyrpides N."/>
            <person name="Mikhailova N."/>
            <person name="Janssen P.H."/>
            <person name="Kuske C.R."/>
            <person name="Richardson P."/>
        </authorList>
    </citation>
    <scope>NUCLEOTIDE SEQUENCE</scope>
    <source>
        <strain evidence="1">Ellin6076</strain>
    </source>
</reference>
<organism evidence="1">
    <name type="scientific">Solibacter usitatus (strain Ellin6076)</name>
    <dbReference type="NCBI Taxonomy" id="234267"/>
    <lineage>
        <taxon>Bacteria</taxon>
        <taxon>Pseudomonadati</taxon>
        <taxon>Acidobacteriota</taxon>
        <taxon>Terriglobia</taxon>
        <taxon>Bryobacterales</taxon>
        <taxon>Solibacteraceae</taxon>
        <taxon>Candidatus Solibacter</taxon>
    </lineage>
</organism>
<dbReference type="eggNOG" id="ENOG502ZHBM">
    <property type="taxonomic scope" value="Bacteria"/>
</dbReference>
<evidence type="ECO:0000313" key="1">
    <source>
        <dbReference type="EMBL" id="ABJ87758.1"/>
    </source>
</evidence>
<dbReference type="EMBL" id="CP000473">
    <property type="protein sequence ID" value="ABJ87758.1"/>
    <property type="molecule type" value="Genomic_DNA"/>
</dbReference>
<dbReference type="HOGENOM" id="CLU_1651019_0_0_0"/>
<proteinExistence type="predicted"/>
<accession>Q01RG2</accession>
<name>Q01RG2_SOLUE</name>
<dbReference type="InParanoid" id="Q01RG2"/>
<dbReference type="KEGG" id="sus:Acid_6841"/>
<sequence>MMKGRTQPHGTMMRRKLLLVSLLVILAAEVLPANVPEGFSWVSIETDQSTMAVVRRALHDATITAIREVGVKGGFAIVMTVSREEGAPTPDYDLWSIYNVSMTTGTAQILVSGYGVKLLDWIGRRGEELAITYYSCWECEATTIFTTLHFKLGVGGTVAQ</sequence>
<gene>
    <name evidence="1" type="ordered locus">Acid_6841</name>
</gene>
<dbReference type="AlphaFoldDB" id="Q01RG2"/>